<reference evidence="4" key="1">
    <citation type="journal article" date="2020" name="Stud. Mycol.">
        <title>101 Dothideomycetes genomes: A test case for predicting lifestyles and emergence of pathogens.</title>
        <authorList>
            <person name="Haridas S."/>
            <person name="Albert R."/>
            <person name="Binder M."/>
            <person name="Bloem J."/>
            <person name="LaButti K."/>
            <person name="Salamov A."/>
            <person name="Andreopoulos B."/>
            <person name="Baker S."/>
            <person name="Barry K."/>
            <person name="Bills G."/>
            <person name="Bluhm B."/>
            <person name="Cannon C."/>
            <person name="Castanera R."/>
            <person name="Culley D."/>
            <person name="Daum C."/>
            <person name="Ezra D."/>
            <person name="Gonzalez J."/>
            <person name="Henrissat B."/>
            <person name="Kuo A."/>
            <person name="Liang C."/>
            <person name="Lipzen A."/>
            <person name="Lutzoni F."/>
            <person name="Magnuson J."/>
            <person name="Mondo S."/>
            <person name="Nolan M."/>
            <person name="Ohm R."/>
            <person name="Pangilinan J."/>
            <person name="Park H.-J."/>
            <person name="Ramirez L."/>
            <person name="Alfaro M."/>
            <person name="Sun H."/>
            <person name="Tritt A."/>
            <person name="Yoshinaga Y."/>
            <person name="Zwiers L.-H."/>
            <person name="Turgeon B."/>
            <person name="Goodwin S."/>
            <person name="Spatafora J."/>
            <person name="Crous P."/>
            <person name="Grigoriev I."/>
        </authorList>
    </citation>
    <scope>NUCLEOTIDE SEQUENCE [LARGE SCALE GENOMIC DNA]</scope>
    <source>
        <strain evidence="4">CBS 304.66</strain>
    </source>
</reference>
<dbReference type="EMBL" id="ML986763">
    <property type="protein sequence ID" value="KAF2258467.1"/>
    <property type="molecule type" value="Genomic_DNA"/>
</dbReference>
<proteinExistence type="predicted"/>
<protein>
    <recommendedName>
        <fullName evidence="2">DUF6594 domain-containing protein</fullName>
    </recommendedName>
</protein>
<evidence type="ECO:0000313" key="4">
    <source>
        <dbReference type="Proteomes" id="UP000800093"/>
    </source>
</evidence>
<comment type="caution">
    <text evidence="3">The sequence shown here is derived from an EMBL/GenBank/DDBJ whole genome shotgun (WGS) entry which is preliminary data.</text>
</comment>
<keyword evidence="1" id="KW-0812">Transmembrane</keyword>
<dbReference type="InterPro" id="IPR046529">
    <property type="entry name" value="DUF6594"/>
</dbReference>
<feature type="transmembrane region" description="Helical" evidence="1">
    <location>
        <begin position="236"/>
        <end position="254"/>
    </location>
</feature>
<dbReference type="OrthoDB" id="5341582at2759"/>
<gene>
    <name evidence="3" type="ORF">CC78DRAFT_594984</name>
</gene>
<feature type="transmembrane region" description="Helical" evidence="1">
    <location>
        <begin position="209"/>
        <end position="230"/>
    </location>
</feature>
<feature type="domain" description="DUF6594" evidence="2">
    <location>
        <begin position="25"/>
        <end position="273"/>
    </location>
</feature>
<dbReference type="PANTHER" id="PTHR34502">
    <property type="entry name" value="DUF6594 DOMAIN-CONTAINING PROTEIN-RELATED"/>
    <property type="match status" value="1"/>
</dbReference>
<feature type="transmembrane region" description="Helical" evidence="1">
    <location>
        <begin position="261"/>
        <end position="281"/>
    </location>
</feature>
<dbReference type="Pfam" id="PF20237">
    <property type="entry name" value="DUF6594"/>
    <property type="match status" value="1"/>
</dbReference>
<dbReference type="Proteomes" id="UP000800093">
    <property type="component" value="Unassembled WGS sequence"/>
</dbReference>
<keyword evidence="1" id="KW-1133">Transmembrane helix</keyword>
<organism evidence="3 4">
    <name type="scientific">Lojkania enalia</name>
    <dbReference type="NCBI Taxonomy" id="147567"/>
    <lineage>
        <taxon>Eukaryota</taxon>
        <taxon>Fungi</taxon>
        <taxon>Dikarya</taxon>
        <taxon>Ascomycota</taxon>
        <taxon>Pezizomycotina</taxon>
        <taxon>Dothideomycetes</taxon>
        <taxon>Pleosporomycetidae</taxon>
        <taxon>Pleosporales</taxon>
        <taxon>Pleosporales incertae sedis</taxon>
        <taxon>Lojkania</taxon>
    </lineage>
</organism>
<keyword evidence="4" id="KW-1185">Reference proteome</keyword>
<sequence length="284" mass="32061">MPIITAKCTQDSADSPAVDEYRPGYPRFSALLGSHNSFQICRRFSTLRTRLLLLKQDEISLLEEQLEKIDADERAPLFLGSRRDDRNLERTSTLSKIDHALADYDNFVERNRRMLECEAAKPRNVRSLQNWVNGNGCLSREETNYLTRCNDLRSIASSEDSAVVRFEAWVEDGLVHLLRKLQNNLHPNLSQDPHVFLFPTPFVGRVARILIVLLIMVLLSLPIIICHSVSSSSARVAVIILSLIVFLAILSSFITRRTTELFLAGATYTTVLVVFVSNTSINEG</sequence>
<evidence type="ECO:0000256" key="1">
    <source>
        <dbReference type="SAM" id="Phobius"/>
    </source>
</evidence>
<evidence type="ECO:0000313" key="3">
    <source>
        <dbReference type="EMBL" id="KAF2258467.1"/>
    </source>
</evidence>
<evidence type="ECO:0000259" key="2">
    <source>
        <dbReference type="Pfam" id="PF20237"/>
    </source>
</evidence>
<accession>A0A9P4JZC0</accession>
<dbReference type="AlphaFoldDB" id="A0A9P4JZC0"/>
<keyword evidence="1" id="KW-0472">Membrane</keyword>
<dbReference type="PANTHER" id="PTHR34502:SF3">
    <property type="entry name" value="DUF6594 DOMAIN-CONTAINING PROTEIN"/>
    <property type="match status" value="1"/>
</dbReference>
<name>A0A9P4JZC0_9PLEO</name>